<reference evidence="1 2" key="1">
    <citation type="submission" date="2023-09" db="EMBL/GenBank/DDBJ databases">
        <title>Novel taxa isolated from Blanes Bay.</title>
        <authorList>
            <person name="Rey-Velasco X."/>
            <person name="Lucena T."/>
        </authorList>
    </citation>
    <scope>NUCLEOTIDE SEQUENCE [LARGE SCALE GENOMIC DNA]</scope>
    <source>
        <strain evidence="1 2">S356</strain>
    </source>
</reference>
<protein>
    <submittedName>
        <fullName evidence="1">Uncharacterized protein</fullName>
    </submittedName>
</protein>
<comment type="caution">
    <text evidence="1">The sequence shown here is derived from an EMBL/GenBank/DDBJ whole genome shotgun (WGS) entry which is preliminary data.</text>
</comment>
<gene>
    <name evidence="1" type="ORF">RQM59_02660</name>
</gene>
<proteinExistence type="predicted"/>
<keyword evidence="2" id="KW-1185">Reference proteome</keyword>
<accession>A0ABU3LC07</accession>
<evidence type="ECO:0000313" key="2">
    <source>
        <dbReference type="Proteomes" id="UP001257277"/>
    </source>
</evidence>
<evidence type="ECO:0000313" key="1">
    <source>
        <dbReference type="EMBL" id="MDT7831261.1"/>
    </source>
</evidence>
<dbReference type="RefSeq" id="WP_349240512.1">
    <property type="nucleotide sequence ID" value="NZ_JAVTTO010000001.1"/>
</dbReference>
<sequence length="109" mass="12801">MNCKLITYKTLSGEKKIARYEEKSTGKWIIYQNKQPKYHLDCFDLKSETGLLLNDLLFSEKKTIKQIVKEVNKKYGKNLSIEKPPLIEIIKNTTIEDVPLEMLPVEWLK</sequence>
<dbReference type="Proteomes" id="UP001257277">
    <property type="component" value="Unassembled WGS sequence"/>
</dbReference>
<organism evidence="1 2">
    <name type="scientific">Asprobacillus argus</name>
    <dbReference type="NCBI Taxonomy" id="3076534"/>
    <lineage>
        <taxon>Bacteria</taxon>
        <taxon>Pseudomonadati</taxon>
        <taxon>Bacteroidota</taxon>
        <taxon>Flavobacteriia</taxon>
        <taxon>Flavobacteriales</taxon>
        <taxon>Flavobacteriaceae</taxon>
        <taxon>Asprobacillus</taxon>
    </lineage>
</organism>
<name>A0ABU3LC07_9FLAO</name>
<dbReference type="EMBL" id="JAVTTO010000001">
    <property type="protein sequence ID" value="MDT7831261.1"/>
    <property type="molecule type" value="Genomic_DNA"/>
</dbReference>